<dbReference type="CDD" id="cd13578">
    <property type="entry name" value="PBP2_Bug27"/>
    <property type="match status" value="1"/>
</dbReference>
<dbReference type="Gene3D" id="3.40.190.10">
    <property type="entry name" value="Periplasmic binding protein-like II"/>
    <property type="match status" value="1"/>
</dbReference>
<name>A0A261SN68_9BORD</name>
<keyword evidence="2" id="KW-0732">Signal</keyword>
<dbReference type="InterPro" id="IPR005064">
    <property type="entry name" value="BUG"/>
</dbReference>
<evidence type="ECO:0000256" key="1">
    <source>
        <dbReference type="ARBA" id="ARBA00006987"/>
    </source>
</evidence>
<dbReference type="AlphaFoldDB" id="A0A261SN68"/>
<dbReference type="Proteomes" id="UP000216020">
    <property type="component" value="Unassembled WGS sequence"/>
</dbReference>
<sequence>MQPERTASTPARPLFAALKNAAAMAVTATMAAAIAALGAAPVHAAEDPSKWPTRPIRLVLPFPPGGGTDTLARIMAPKLGALLGEPIVVDNRGGAAGNIATDIVAKSDPDGYTVLMGFNTALTMNPSLYRNLPFDVQRDFMPVTLLASAEYVLVVNPNLPVHSVQDLINLAKSKPGQLNYSSSGPGSPLHLAGELFKARTGTDITHIPYKGGGPATMGLLGGQAQLMFGSVAAVMPHVKEGKLRALAVTGLKRSEVAPDLPTLDQLGLRGFNVTSWYGLLVPKGTPAPIVDKLAAAAQKVVQLPEVRDAMAKQGLELSIDTPSEFADLIKTESATWADLIHKMNIHAD</sequence>
<reference evidence="4" key="1">
    <citation type="submission" date="2017-05" db="EMBL/GenBank/DDBJ databases">
        <title>Complete and WGS of Bordetella genogroups.</title>
        <authorList>
            <person name="Spilker T."/>
            <person name="Lipuma J."/>
        </authorList>
    </citation>
    <scope>NUCLEOTIDE SEQUENCE [LARGE SCALE GENOMIC DNA]</scope>
    <source>
        <strain evidence="4">AU16122</strain>
    </source>
</reference>
<dbReference type="InterPro" id="IPR042100">
    <property type="entry name" value="Bug_dom1"/>
</dbReference>
<dbReference type="SUPFAM" id="SSF53850">
    <property type="entry name" value="Periplasmic binding protein-like II"/>
    <property type="match status" value="1"/>
</dbReference>
<protein>
    <recommendedName>
        <fullName evidence="5">LacI family transcriptional regulator</fullName>
    </recommendedName>
</protein>
<dbReference type="Gene3D" id="3.40.190.150">
    <property type="entry name" value="Bordetella uptake gene, domain 1"/>
    <property type="match status" value="1"/>
</dbReference>
<comment type="similarity">
    <text evidence="1">Belongs to the UPF0065 (bug) family.</text>
</comment>
<evidence type="ECO:0000313" key="4">
    <source>
        <dbReference type="Proteomes" id="UP000216020"/>
    </source>
</evidence>
<dbReference type="PIRSF" id="PIRSF017082">
    <property type="entry name" value="YflP"/>
    <property type="match status" value="1"/>
</dbReference>
<dbReference type="PANTHER" id="PTHR42928">
    <property type="entry name" value="TRICARBOXYLATE-BINDING PROTEIN"/>
    <property type="match status" value="1"/>
</dbReference>
<evidence type="ECO:0008006" key="5">
    <source>
        <dbReference type="Google" id="ProtNLM"/>
    </source>
</evidence>
<accession>A0A261SN68</accession>
<gene>
    <name evidence="3" type="ORF">CAL29_02190</name>
</gene>
<evidence type="ECO:0000256" key="2">
    <source>
        <dbReference type="SAM" id="SignalP"/>
    </source>
</evidence>
<dbReference type="Pfam" id="PF03401">
    <property type="entry name" value="TctC"/>
    <property type="match status" value="1"/>
</dbReference>
<comment type="caution">
    <text evidence="3">The sequence shown here is derived from an EMBL/GenBank/DDBJ whole genome shotgun (WGS) entry which is preliminary data.</text>
</comment>
<dbReference type="EMBL" id="NEVM01000001">
    <property type="protein sequence ID" value="OZI38555.1"/>
    <property type="molecule type" value="Genomic_DNA"/>
</dbReference>
<dbReference type="PANTHER" id="PTHR42928:SF5">
    <property type="entry name" value="BLR1237 PROTEIN"/>
    <property type="match status" value="1"/>
</dbReference>
<evidence type="ECO:0000313" key="3">
    <source>
        <dbReference type="EMBL" id="OZI38555.1"/>
    </source>
</evidence>
<feature type="signal peptide" evidence="2">
    <location>
        <begin position="1"/>
        <end position="44"/>
    </location>
</feature>
<proteinExistence type="inferred from homology"/>
<keyword evidence="4" id="KW-1185">Reference proteome</keyword>
<organism evidence="3 4">
    <name type="scientific">Bordetella genomosp. 10</name>
    <dbReference type="NCBI Taxonomy" id="1416804"/>
    <lineage>
        <taxon>Bacteria</taxon>
        <taxon>Pseudomonadati</taxon>
        <taxon>Pseudomonadota</taxon>
        <taxon>Betaproteobacteria</taxon>
        <taxon>Burkholderiales</taxon>
        <taxon>Alcaligenaceae</taxon>
        <taxon>Bordetella</taxon>
    </lineage>
</organism>
<feature type="chain" id="PRO_5012808444" description="LacI family transcriptional regulator" evidence="2">
    <location>
        <begin position="45"/>
        <end position="348"/>
    </location>
</feature>